<dbReference type="RefSeq" id="WP_210511675.1">
    <property type="nucleotide sequence ID" value="NZ_JAFIDN010000005.1"/>
</dbReference>
<comment type="caution">
    <text evidence="2">The sequence shown here is derived from an EMBL/GenBank/DDBJ whole genome shotgun (WGS) entry which is preliminary data.</text>
</comment>
<dbReference type="InterPro" id="IPR047951">
    <property type="entry name" value="Transpos_ISL3"/>
</dbReference>
<dbReference type="AlphaFoldDB" id="A0A8J7RKX5"/>
<reference evidence="2" key="1">
    <citation type="submission" date="2021-02" db="EMBL/GenBank/DDBJ databases">
        <title>Natronogracilivirga saccharolytica gen. nov. sp. nov. a new anaerobic, haloalkiliphilic carbohydrate-fermenting bacterium from soda lake and proposing of Cyclonatronumiaceae fam. nov. in the phylum Balneolaeota.</title>
        <authorList>
            <person name="Zhilina T.N."/>
            <person name="Sorokin D.Y."/>
            <person name="Zavarzina D.G."/>
            <person name="Toshchakov S.V."/>
            <person name="Kublanov I.V."/>
        </authorList>
    </citation>
    <scope>NUCLEOTIDE SEQUENCE</scope>
    <source>
        <strain evidence="2">Z-1702</strain>
    </source>
</reference>
<dbReference type="PANTHER" id="PTHR33498">
    <property type="entry name" value="TRANSPOSASE FOR INSERTION SEQUENCE ELEMENT IS1557"/>
    <property type="match status" value="1"/>
</dbReference>
<name>A0A8J7RKX5_9BACT</name>
<dbReference type="Proteomes" id="UP000673975">
    <property type="component" value="Unassembled WGS sequence"/>
</dbReference>
<dbReference type="EMBL" id="JAFIDN010000005">
    <property type="protein sequence ID" value="MBP3192720.1"/>
    <property type="molecule type" value="Genomic_DNA"/>
</dbReference>
<accession>A0A8J7RKX5</accession>
<protein>
    <submittedName>
        <fullName evidence="2">Transposase</fullName>
    </submittedName>
</protein>
<feature type="domain" description="Transposase IS204/IS1001/IS1096/IS1165 DDE" evidence="1">
    <location>
        <begin position="41"/>
        <end position="307"/>
    </location>
</feature>
<keyword evidence="3" id="KW-1185">Reference proteome</keyword>
<dbReference type="InterPro" id="IPR002560">
    <property type="entry name" value="Transposase_DDE"/>
</dbReference>
<sequence>MVKPATLIRQYKKHSSGFKDWDQASHADKWLLFPENVGPNLSIDEVSMSNGELYTLLTNKSGKGRKGSLVASIQGTRTRDLAWVLLKLPARLRATILEISMDMAKNIESAVREVFFNAKIVTDRFHVVQLAQRCLQQVRIQQWRKELENENEEMALAHKFGQKYRPEELVNGDTPKQLLARCRFSLMKFDSQIKDNNQWLRLRTAFERYPELEQAYRHTLQLREIFNLKDRRVAQIRLDAWIKKSKDKCFKEFYSAAKSLKWHRETILNFFDNRTTNASAESFNARIKLFRANQKGVRDTKFFLFRICKLYA</sequence>
<dbReference type="Pfam" id="PF01610">
    <property type="entry name" value="DDE_Tnp_ISL3"/>
    <property type="match status" value="1"/>
</dbReference>
<proteinExistence type="predicted"/>
<gene>
    <name evidence="2" type="ORF">NATSA_08600</name>
</gene>
<organism evidence="2 3">
    <name type="scientific">Natronogracilivirga saccharolytica</name>
    <dbReference type="NCBI Taxonomy" id="2812953"/>
    <lineage>
        <taxon>Bacteria</taxon>
        <taxon>Pseudomonadati</taxon>
        <taxon>Balneolota</taxon>
        <taxon>Balneolia</taxon>
        <taxon>Balneolales</taxon>
        <taxon>Cyclonatronaceae</taxon>
        <taxon>Natronogracilivirga</taxon>
    </lineage>
</organism>
<evidence type="ECO:0000313" key="3">
    <source>
        <dbReference type="Proteomes" id="UP000673975"/>
    </source>
</evidence>
<evidence type="ECO:0000313" key="2">
    <source>
        <dbReference type="EMBL" id="MBP3192720.1"/>
    </source>
</evidence>
<evidence type="ECO:0000259" key="1">
    <source>
        <dbReference type="Pfam" id="PF01610"/>
    </source>
</evidence>
<dbReference type="PANTHER" id="PTHR33498:SF1">
    <property type="entry name" value="TRANSPOSASE FOR INSERTION SEQUENCE ELEMENT IS1557"/>
    <property type="match status" value="1"/>
</dbReference>